<reference evidence="6 7" key="1">
    <citation type="journal article" date="2010" name="Plant Cell">
        <title>The Chlorella variabilis NC64A genome reveals adaptation to photosymbiosis, coevolution with viruses, and cryptic sex.</title>
        <authorList>
            <person name="Blanc G."/>
            <person name="Duncan G."/>
            <person name="Agarkova I."/>
            <person name="Borodovsky M."/>
            <person name="Gurnon J."/>
            <person name="Kuo A."/>
            <person name="Lindquist E."/>
            <person name="Lucas S."/>
            <person name="Pangilinan J."/>
            <person name="Polle J."/>
            <person name="Salamov A."/>
            <person name="Terry A."/>
            <person name="Yamada T."/>
            <person name="Dunigan D.D."/>
            <person name="Grigoriev I.V."/>
            <person name="Claverie J.M."/>
            <person name="Van Etten J.L."/>
        </authorList>
    </citation>
    <scope>NUCLEOTIDE SEQUENCE [LARGE SCALE GENOMIC DNA]</scope>
    <source>
        <strain evidence="6 7">NC64A</strain>
    </source>
</reference>
<dbReference type="InterPro" id="IPR004333">
    <property type="entry name" value="SBP_dom"/>
</dbReference>
<dbReference type="Proteomes" id="UP000008141">
    <property type="component" value="Unassembled WGS sequence"/>
</dbReference>
<dbReference type="GO" id="GO:0008270">
    <property type="term" value="F:zinc ion binding"/>
    <property type="evidence" value="ECO:0007669"/>
    <property type="project" value="UniProtKB-KW"/>
</dbReference>
<evidence type="ECO:0000256" key="2">
    <source>
        <dbReference type="ARBA" id="ARBA00022771"/>
    </source>
</evidence>
<evidence type="ECO:0000256" key="3">
    <source>
        <dbReference type="ARBA" id="ARBA00022833"/>
    </source>
</evidence>
<feature type="compositionally biased region" description="Polar residues" evidence="4">
    <location>
        <begin position="151"/>
        <end position="165"/>
    </location>
</feature>
<dbReference type="InterPro" id="IPR036893">
    <property type="entry name" value="SBP_sf"/>
</dbReference>
<keyword evidence="2" id="KW-0863">Zinc-finger</keyword>
<dbReference type="PANTHER" id="PTHR31251">
    <property type="entry name" value="SQUAMOSA PROMOTER-BINDING-LIKE PROTEIN 4"/>
    <property type="match status" value="1"/>
</dbReference>
<dbReference type="GO" id="GO:0003677">
    <property type="term" value="F:DNA binding"/>
    <property type="evidence" value="ECO:0007669"/>
    <property type="project" value="InterPro"/>
</dbReference>
<keyword evidence="7" id="KW-1185">Reference proteome</keyword>
<sequence>MRRPSLACQVEGCPADLAGLRSYFQRQHICEEHARADAIPDAYGGFMRFCQQCTKLEPLAAFEGTKRSCRASLAKRHLRRSGGRRAPSASDIATRSYSSNEQEEGRAASLAHGVPGLDGGGAGMGGIQRAVAFAAAAAAAAAAGERGSPCSAVSRQPDGTTRSTTAGAPAQLAALLEAALPPLSSDEPGPGGSAGAAAVAAAAGGLTQHQMGPVPIGAVELKGSSILEPQPEPAQQSGHLSAHLPPLRPTPSHGGTGLPSLAALTGGGPALATGAPAEPPANFLAAVLGGGAPPSPPGSAPSAAATAFHAPRGSGDTIVGPNASELLPYLASVLSSRASVEQPAAAPRGGAAALRLADMAAPQHALLQELQQQQDLEQLLTALQMLQQLQGLIGGIVVGQLQQQLARVEAAALLDQQLLPLLAGIQARQAAASAAVAQHGGASGDPQLRAEARGVQQQLDHILGQLGQLVGVLQAAPPPGLTAQVLAAQQHAAQQQAQQQQHAAQQLQQQQLADATASAQQQQKQDGGAAHSAPAGQLGPAQVNGGIGAEQLHALLQRISPMLKRQE</sequence>
<proteinExistence type="predicted"/>
<dbReference type="GO" id="GO:0005634">
    <property type="term" value="C:nucleus"/>
    <property type="evidence" value="ECO:0007669"/>
    <property type="project" value="InterPro"/>
</dbReference>
<dbReference type="RefSeq" id="XP_005843758.1">
    <property type="nucleotide sequence ID" value="XM_005843696.1"/>
</dbReference>
<feature type="domain" description="SBP-type" evidence="5">
    <location>
        <begin position="5"/>
        <end position="83"/>
    </location>
</feature>
<evidence type="ECO:0000313" key="7">
    <source>
        <dbReference type="Proteomes" id="UP000008141"/>
    </source>
</evidence>
<gene>
    <name evidence="6" type="ORF">CHLNCDRAFT_139850</name>
</gene>
<dbReference type="Pfam" id="PF03110">
    <property type="entry name" value="SBP"/>
    <property type="match status" value="1"/>
</dbReference>
<feature type="region of interest" description="Disordered" evidence="4">
    <location>
        <begin position="515"/>
        <end position="544"/>
    </location>
</feature>
<name>E1ZR24_CHLVA</name>
<dbReference type="GeneID" id="17351163"/>
<dbReference type="AlphaFoldDB" id="E1ZR24"/>
<dbReference type="InParanoid" id="E1ZR24"/>
<feature type="compositionally biased region" description="Polar residues" evidence="4">
    <location>
        <begin position="91"/>
        <end position="100"/>
    </location>
</feature>
<accession>E1ZR24</accession>
<evidence type="ECO:0000259" key="5">
    <source>
        <dbReference type="PROSITE" id="PS51141"/>
    </source>
</evidence>
<evidence type="ECO:0000313" key="6">
    <source>
        <dbReference type="EMBL" id="EFN51656.1"/>
    </source>
</evidence>
<keyword evidence="1" id="KW-0479">Metal-binding</keyword>
<evidence type="ECO:0000256" key="1">
    <source>
        <dbReference type="ARBA" id="ARBA00022723"/>
    </source>
</evidence>
<dbReference type="OrthoDB" id="515128at2759"/>
<dbReference type="Gene3D" id="4.10.1100.10">
    <property type="entry name" value="Transcription factor, SBP-box domain"/>
    <property type="match status" value="1"/>
</dbReference>
<dbReference type="InterPro" id="IPR044817">
    <property type="entry name" value="SBP-like"/>
</dbReference>
<feature type="region of interest" description="Disordered" evidence="4">
    <location>
        <begin position="79"/>
        <end position="108"/>
    </location>
</feature>
<dbReference type="PANTHER" id="PTHR31251:SF169">
    <property type="entry name" value="SQUAMOSA PROMOTER-BINDING-LIKE PROTEIN 8"/>
    <property type="match status" value="1"/>
</dbReference>
<evidence type="ECO:0000256" key="4">
    <source>
        <dbReference type="SAM" id="MobiDB-lite"/>
    </source>
</evidence>
<dbReference type="SUPFAM" id="SSF103612">
    <property type="entry name" value="SBT domain"/>
    <property type="match status" value="1"/>
</dbReference>
<dbReference type="EMBL" id="GL433861">
    <property type="protein sequence ID" value="EFN51656.1"/>
    <property type="molecule type" value="Genomic_DNA"/>
</dbReference>
<protein>
    <recommendedName>
        <fullName evidence="5">SBP-type domain-containing protein</fullName>
    </recommendedName>
</protein>
<dbReference type="PROSITE" id="PS51141">
    <property type="entry name" value="ZF_SBP"/>
    <property type="match status" value="1"/>
</dbReference>
<feature type="region of interest" description="Disordered" evidence="4">
    <location>
        <begin position="145"/>
        <end position="166"/>
    </location>
</feature>
<dbReference type="KEGG" id="cvr:CHLNCDRAFT_139850"/>
<feature type="region of interest" description="Disordered" evidence="4">
    <location>
        <begin position="228"/>
        <end position="262"/>
    </location>
</feature>
<organism evidence="7">
    <name type="scientific">Chlorella variabilis</name>
    <name type="common">Green alga</name>
    <dbReference type="NCBI Taxonomy" id="554065"/>
    <lineage>
        <taxon>Eukaryota</taxon>
        <taxon>Viridiplantae</taxon>
        <taxon>Chlorophyta</taxon>
        <taxon>core chlorophytes</taxon>
        <taxon>Trebouxiophyceae</taxon>
        <taxon>Chlorellales</taxon>
        <taxon>Chlorellaceae</taxon>
        <taxon>Chlorella clade</taxon>
        <taxon>Chlorella</taxon>
    </lineage>
</organism>
<feature type="compositionally biased region" description="Low complexity" evidence="4">
    <location>
        <begin position="515"/>
        <end position="530"/>
    </location>
</feature>
<keyword evidence="3" id="KW-0862">Zinc</keyword>